<dbReference type="SMART" id="SM00857">
    <property type="entry name" value="Resolvase"/>
    <property type="match status" value="1"/>
</dbReference>
<evidence type="ECO:0000256" key="2">
    <source>
        <dbReference type="SAM" id="MobiDB-lite"/>
    </source>
</evidence>
<dbReference type="InterPro" id="IPR006119">
    <property type="entry name" value="Resolv_N"/>
</dbReference>
<dbReference type="GO" id="GO:0003677">
    <property type="term" value="F:DNA binding"/>
    <property type="evidence" value="ECO:0007669"/>
    <property type="project" value="InterPro"/>
</dbReference>
<dbReference type="InterPro" id="IPR036162">
    <property type="entry name" value="Resolvase-like_N_sf"/>
</dbReference>
<name>A0A644Y8Q4_9ZZZZ</name>
<organism evidence="5">
    <name type="scientific">bioreactor metagenome</name>
    <dbReference type="NCBI Taxonomy" id="1076179"/>
    <lineage>
        <taxon>unclassified sequences</taxon>
        <taxon>metagenomes</taxon>
        <taxon>ecological metagenomes</taxon>
    </lineage>
</organism>
<dbReference type="InterPro" id="IPR050639">
    <property type="entry name" value="SSR_resolvase"/>
</dbReference>
<dbReference type="EMBL" id="VSSQ01004232">
    <property type="protein sequence ID" value="MPM24308.1"/>
    <property type="molecule type" value="Genomic_DNA"/>
</dbReference>
<dbReference type="InterPro" id="IPR025378">
    <property type="entry name" value="DUF4368"/>
</dbReference>
<dbReference type="CDD" id="cd03770">
    <property type="entry name" value="SR_TndX_transposase"/>
    <property type="match status" value="1"/>
</dbReference>
<feature type="region of interest" description="Disordered" evidence="2">
    <location>
        <begin position="539"/>
        <end position="561"/>
    </location>
</feature>
<feature type="compositionally biased region" description="Basic and acidic residues" evidence="2">
    <location>
        <begin position="541"/>
        <end position="561"/>
    </location>
</feature>
<dbReference type="Pfam" id="PF00239">
    <property type="entry name" value="Resolvase"/>
    <property type="match status" value="1"/>
</dbReference>
<dbReference type="AlphaFoldDB" id="A0A644Y8Q4"/>
<evidence type="ECO:0000259" key="3">
    <source>
        <dbReference type="PROSITE" id="PS51736"/>
    </source>
</evidence>
<feature type="domain" description="Resolvase/invertase-type recombinase catalytic" evidence="3">
    <location>
        <begin position="6"/>
        <end position="155"/>
    </location>
</feature>
<feature type="coiled-coil region" evidence="1">
    <location>
        <begin position="399"/>
        <end position="426"/>
    </location>
</feature>
<evidence type="ECO:0000256" key="1">
    <source>
        <dbReference type="SAM" id="Coils"/>
    </source>
</evidence>
<accession>A0A644Y8Q4</accession>
<dbReference type="SUPFAM" id="SSF53041">
    <property type="entry name" value="Resolvase-like"/>
    <property type="match status" value="1"/>
</dbReference>
<protein>
    <submittedName>
        <fullName evidence="5">Uncharacterized protein</fullName>
    </submittedName>
</protein>
<proteinExistence type="predicted"/>
<feature type="domain" description="Recombinase" evidence="4">
    <location>
        <begin position="163"/>
        <end position="307"/>
    </location>
</feature>
<dbReference type="Gene3D" id="3.90.1750.20">
    <property type="entry name" value="Putative Large Serine Recombinase, Chain B, Domain 2"/>
    <property type="match status" value="1"/>
</dbReference>
<dbReference type="InterPro" id="IPR011109">
    <property type="entry name" value="DNA_bind_recombinase_dom"/>
</dbReference>
<dbReference type="InterPro" id="IPR038109">
    <property type="entry name" value="DNA_bind_recomb_sf"/>
</dbReference>
<dbReference type="Gene3D" id="3.40.50.1390">
    <property type="entry name" value="Resolvase, N-terminal catalytic domain"/>
    <property type="match status" value="1"/>
</dbReference>
<evidence type="ECO:0000313" key="5">
    <source>
        <dbReference type="EMBL" id="MPM24308.1"/>
    </source>
</evidence>
<dbReference type="PANTHER" id="PTHR30461:SF23">
    <property type="entry name" value="DNA RECOMBINASE-RELATED"/>
    <property type="match status" value="1"/>
</dbReference>
<dbReference type="PROSITE" id="PS51736">
    <property type="entry name" value="RECOMBINASES_3"/>
    <property type="match status" value="1"/>
</dbReference>
<evidence type="ECO:0000259" key="4">
    <source>
        <dbReference type="PROSITE" id="PS51737"/>
    </source>
</evidence>
<reference evidence="5" key="1">
    <citation type="submission" date="2019-08" db="EMBL/GenBank/DDBJ databases">
        <authorList>
            <person name="Kucharzyk K."/>
            <person name="Murdoch R.W."/>
            <person name="Higgins S."/>
            <person name="Loffler F."/>
        </authorList>
    </citation>
    <scope>NUCLEOTIDE SEQUENCE</scope>
</reference>
<keyword evidence="1" id="KW-0175">Coiled coil</keyword>
<sequence>MANQKYSILYGRLSQEDELKGDSNSIQNQRMLLEKYARENGFLNTLFMADDGYSGTSFQRPSFQKLLGMIENGEVETLIVKDLSRLGREYLQVGYYTEIYFPQKGVRFIAVNDGVDSLYSETNDFTPMRNWFNELYAKDSSKKVRVVKRAQAERGELLGGRPPYGYKRDETVRKGIIPDEETAEVVKHIFSLCAEGKGPNQIAKILTKEQVMTPSNYYYRKTGASHAKLDTTRPYNWCGSTVTGILDNKTYLGHMAGLRSTTLSYKNKKLIRHPESEQILVENTHEPLISQELWDIVQDVRQHKKRTPKLMDEPNLFSGLVYCADCGKPLVLHRAHTMKATQNNFKCYTYGKRGKAECSPHHIREQDLITIVLDDLRRITHFARQKEKLFAEYINRKNSAELRREITAAQKELDAMRRRNTELTALFKRLYEDNVLGRVTNEQFRILSGDYNAEQKELAVTIPEKEARLQKLRDSAANVEVFIEKARRYTEIPELTPEILRLFIQRIEVGERSEKYSRTAEQEIRIIYRDVGVMDSVELAETGKQESDELSERSNGEQKTA</sequence>
<dbReference type="GO" id="GO:0000150">
    <property type="term" value="F:DNA strand exchange activity"/>
    <property type="evidence" value="ECO:0007669"/>
    <property type="project" value="InterPro"/>
</dbReference>
<dbReference type="Pfam" id="PF13408">
    <property type="entry name" value="Zn_ribbon_recom"/>
    <property type="match status" value="1"/>
</dbReference>
<dbReference type="Pfam" id="PF14287">
    <property type="entry name" value="DUF4368"/>
    <property type="match status" value="1"/>
</dbReference>
<gene>
    <name evidence="5" type="ORF">SDC9_70789</name>
</gene>
<dbReference type="PROSITE" id="PS51737">
    <property type="entry name" value="RECOMBINASE_DNA_BIND"/>
    <property type="match status" value="1"/>
</dbReference>
<comment type="caution">
    <text evidence="5">The sequence shown here is derived from an EMBL/GenBank/DDBJ whole genome shotgun (WGS) entry which is preliminary data.</text>
</comment>
<dbReference type="PANTHER" id="PTHR30461">
    <property type="entry name" value="DNA-INVERTASE FROM LAMBDOID PROPHAGE"/>
    <property type="match status" value="1"/>
</dbReference>
<dbReference type="Pfam" id="PF07508">
    <property type="entry name" value="Recombinase"/>
    <property type="match status" value="1"/>
</dbReference>
<dbReference type="InterPro" id="IPR025827">
    <property type="entry name" value="Zn_ribbon_recom_dom"/>
</dbReference>